<keyword evidence="4" id="KW-0689">Ribosomal protein</keyword>
<evidence type="ECO:0000256" key="8">
    <source>
        <dbReference type="ARBA" id="ARBA00076963"/>
    </source>
</evidence>
<dbReference type="GO" id="GO:0005762">
    <property type="term" value="C:mitochondrial large ribosomal subunit"/>
    <property type="evidence" value="ECO:0007669"/>
    <property type="project" value="TreeGrafter"/>
</dbReference>
<dbReference type="Proteomes" id="UP000291343">
    <property type="component" value="Unassembled WGS sequence"/>
</dbReference>
<dbReference type="GO" id="GO:0006412">
    <property type="term" value="P:translation"/>
    <property type="evidence" value="ECO:0007669"/>
    <property type="project" value="InterPro"/>
</dbReference>
<evidence type="ECO:0000256" key="2">
    <source>
        <dbReference type="ARBA" id="ARBA00010797"/>
    </source>
</evidence>
<keyword evidence="5" id="KW-0496">Mitochondrion</keyword>
<name>A0A482X0U6_LAOST</name>
<evidence type="ECO:0000256" key="7">
    <source>
        <dbReference type="ARBA" id="ARBA00035267"/>
    </source>
</evidence>
<reference evidence="9 10" key="1">
    <citation type="journal article" date="2017" name="Gigascience">
        <title>Genome sequence of the small brown planthopper, Laodelphax striatellus.</title>
        <authorList>
            <person name="Zhu J."/>
            <person name="Jiang F."/>
            <person name="Wang X."/>
            <person name="Yang P."/>
            <person name="Bao Y."/>
            <person name="Zhao W."/>
            <person name="Wang W."/>
            <person name="Lu H."/>
            <person name="Wang Q."/>
            <person name="Cui N."/>
            <person name="Li J."/>
            <person name="Chen X."/>
            <person name="Luo L."/>
            <person name="Yu J."/>
            <person name="Kang L."/>
            <person name="Cui F."/>
        </authorList>
    </citation>
    <scope>NUCLEOTIDE SEQUENCE [LARGE SCALE GENOMIC DNA]</scope>
    <source>
        <strain evidence="9">Lst14</strain>
    </source>
</reference>
<dbReference type="Gene3D" id="2.40.50.100">
    <property type="match status" value="1"/>
</dbReference>
<evidence type="ECO:0000256" key="1">
    <source>
        <dbReference type="ARBA" id="ARBA00004173"/>
    </source>
</evidence>
<evidence type="ECO:0000313" key="9">
    <source>
        <dbReference type="EMBL" id="RZF39232.1"/>
    </source>
</evidence>
<dbReference type="OrthoDB" id="1867012at2759"/>
<proteinExistence type="inferred from homology"/>
<dbReference type="FunCoup" id="A0A482X0U6">
    <property type="interactions" value="695"/>
</dbReference>
<accession>A0A482X0U6</accession>
<evidence type="ECO:0000256" key="6">
    <source>
        <dbReference type="ARBA" id="ARBA00023274"/>
    </source>
</evidence>
<comment type="caution">
    <text evidence="9">The sequence shown here is derived from an EMBL/GenBank/DDBJ whole genome shotgun (WGS) entry which is preliminary data.</text>
</comment>
<dbReference type="PANTHER" id="PTHR15893:SF0">
    <property type="entry name" value="LARGE RIBOSOMAL SUBUNIT PROTEIN BL27M"/>
    <property type="match status" value="1"/>
</dbReference>
<dbReference type="PRINTS" id="PR00063">
    <property type="entry name" value="RIBOSOMALL27"/>
</dbReference>
<keyword evidence="3" id="KW-0809">Transit peptide</keyword>
<keyword evidence="6" id="KW-0687">Ribonucleoprotein</keyword>
<sequence length="147" mass="17006">MFSARNFISIALQTSKEFLGVNKVLEVQVRNKAKKTSSSTQYGGARKPKRRGIKCSQGKLVNPGTILVRQNRLNYHPGLHVGFGRDGSLFALQQGRVLITCEKADINWDHTWIKRFYNDRFNQNIYKKYFHVIPDPQHTRFKLVDLV</sequence>
<dbReference type="PANTHER" id="PTHR15893">
    <property type="entry name" value="RIBOSOMAL PROTEIN L27"/>
    <property type="match status" value="1"/>
</dbReference>
<dbReference type="FunFam" id="2.40.50.100:FF:000031">
    <property type="entry name" value="39S ribosomal protein L27, mitochondrial"/>
    <property type="match status" value="1"/>
</dbReference>
<organism evidence="9 10">
    <name type="scientific">Laodelphax striatellus</name>
    <name type="common">Small brown planthopper</name>
    <name type="synonym">Delphax striatella</name>
    <dbReference type="NCBI Taxonomy" id="195883"/>
    <lineage>
        <taxon>Eukaryota</taxon>
        <taxon>Metazoa</taxon>
        <taxon>Ecdysozoa</taxon>
        <taxon>Arthropoda</taxon>
        <taxon>Hexapoda</taxon>
        <taxon>Insecta</taxon>
        <taxon>Pterygota</taxon>
        <taxon>Neoptera</taxon>
        <taxon>Paraneoptera</taxon>
        <taxon>Hemiptera</taxon>
        <taxon>Auchenorrhyncha</taxon>
        <taxon>Fulgoroidea</taxon>
        <taxon>Delphacidae</taxon>
        <taxon>Criomorphinae</taxon>
        <taxon>Laodelphax</taxon>
    </lineage>
</organism>
<dbReference type="InParanoid" id="A0A482X0U6"/>
<dbReference type="AlphaFoldDB" id="A0A482X0U6"/>
<dbReference type="SUPFAM" id="SSF110324">
    <property type="entry name" value="Ribosomal L27 protein-like"/>
    <property type="match status" value="1"/>
</dbReference>
<dbReference type="STRING" id="195883.A0A482X0U6"/>
<dbReference type="GO" id="GO:0005743">
    <property type="term" value="C:mitochondrial inner membrane"/>
    <property type="evidence" value="ECO:0007669"/>
    <property type="project" value="UniProtKB-ARBA"/>
</dbReference>
<dbReference type="GO" id="GO:0003735">
    <property type="term" value="F:structural constituent of ribosome"/>
    <property type="evidence" value="ECO:0007669"/>
    <property type="project" value="InterPro"/>
</dbReference>
<evidence type="ECO:0000256" key="4">
    <source>
        <dbReference type="ARBA" id="ARBA00022980"/>
    </source>
</evidence>
<evidence type="ECO:0000313" key="10">
    <source>
        <dbReference type="Proteomes" id="UP000291343"/>
    </source>
</evidence>
<evidence type="ECO:0000256" key="5">
    <source>
        <dbReference type="ARBA" id="ARBA00023128"/>
    </source>
</evidence>
<protein>
    <recommendedName>
        <fullName evidence="7">Large ribosomal subunit protein bL27m</fullName>
    </recommendedName>
    <alternativeName>
        <fullName evidence="8">39S ribosomal protein L27, mitochondrial</fullName>
    </alternativeName>
</protein>
<evidence type="ECO:0000256" key="3">
    <source>
        <dbReference type="ARBA" id="ARBA00022946"/>
    </source>
</evidence>
<keyword evidence="10" id="KW-1185">Reference proteome</keyword>
<dbReference type="Pfam" id="PF01016">
    <property type="entry name" value="Ribosomal_L27"/>
    <property type="match status" value="1"/>
</dbReference>
<dbReference type="SMR" id="A0A482X0U6"/>
<dbReference type="InterPro" id="IPR001684">
    <property type="entry name" value="Ribosomal_bL27"/>
</dbReference>
<gene>
    <name evidence="9" type="ORF">LSTR_LSTR010326</name>
</gene>
<comment type="similarity">
    <text evidence="2">Belongs to the bacterial ribosomal protein bL27 family.</text>
</comment>
<dbReference type="EMBL" id="QKKF02020306">
    <property type="protein sequence ID" value="RZF39232.1"/>
    <property type="molecule type" value="Genomic_DNA"/>
</dbReference>
<comment type="subcellular location">
    <subcellularLocation>
        <location evidence="1">Mitochondrion</location>
    </subcellularLocation>
</comment>